<keyword evidence="1" id="KW-1133">Transmembrane helix</keyword>
<reference evidence="2" key="1">
    <citation type="submission" date="2004-09" db="EMBL/GenBank/DDBJ databases">
        <title>Studies on visible light on injury of cultured retinal pigment epithelium (RPE) cell.</title>
        <authorList>
            <person name="Yishu S."/>
            <person name="Yuxin L."/>
            <person name="Zhiyu S."/>
        </authorList>
    </citation>
    <scope>NUCLEOTIDE SEQUENCE</scope>
</reference>
<accession>Q5UER2</accession>
<feature type="transmembrane region" description="Helical" evidence="1">
    <location>
        <begin position="12"/>
        <end position="32"/>
    </location>
</feature>
<dbReference type="AlphaFoldDB" id="Q5UER2"/>
<evidence type="ECO:0000256" key="1">
    <source>
        <dbReference type="SAM" id="Phobius"/>
    </source>
</evidence>
<protein>
    <submittedName>
        <fullName evidence="2">Uncharacterized protein</fullName>
    </submittedName>
</protein>
<keyword evidence="1" id="KW-0812">Transmembrane</keyword>
<organism evidence="2">
    <name type="scientific">Sus scrofa</name>
    <name type="common">Pig</name>
    <dbReference type="NCBI Taxonomy" id="9823"/>
    <lineage>
        <taxon>Eukaryota</taxon>
        <taxon>Metazoa</taxon>
        <taxon>Chordata</taxon>
        <taxon>Craniata</taxon>
        <taxon>Vertebrata</taxon>
        <taxon>Euteleostomi</taxon>
        <taxon>Mammalia</taxon>
        <taxon>Eutheria</taxon>
        <taxon>Laurasiatheria</taxon>
        <taxon>Artiodactyla</taxon>
        <taxon>Suina</taxon>
        <taxon>Suidae</taxon>
        <taxon>Sus</taxon>
    </lineage>
</organism>
<dbReference type="EMBL" id="AY747681">
    <property type="protein sequence ID" value="AAV51208.1"/>
    <property type="molecule type" value="mRNA"/>
</dbReference>
<keyword evidence="1" id="KW-0472">Membrane</keyword>
<name>Q5UER2_PIG</name>
<sequence>MLGTGLVIQTSAHHIVVNLGECLFFFFFFSFAG</sequence>
<evidence type="ECO:0000313" key="2">
    <source>
        <dbReference type="EMBL" id="AAV51208.1"/>
    </source>
</evidence>
<proteinExistence type="evidence at transcript level"/>